<dbReference type="GO" id="GO:0008270">
    <property type="term" value="F:zinc ion binding"/>
    <property type="evidence" value="ECO:0007669"/>
    <property type="project" value="UniProtKB-KW"/>
</dbReference>
<keyword evidence="10" id="KW-0539">Nucleus</keyword>
<comment type="caution">
    <text evidence="17">The sequence shown here is derived from an EMBL/GenBank/DDBJ whole genome shotgun (WGS) entry which is preliminary data.</text>
</comment>
<dbReference type="SMR" id="A0A482XI23"/>
<evidence type="ECO:0000256" key="7">
    <source>
        <dbReference type="ARBA" id="ARBA00023054"/>
    </source>
</evidence>
<dbReference type="Gene3D" id="3.30.40.10">
    <property type="entry name" value="Zinc/RING finger domain, C3HC4 (zinc finger)"/>
    <property type="match status" value="2"/>
</dbReference>
<keyword evidence="6" id="KW-0805">Transcription regulation</keyword>
<evidence type="ECO:0000256" key="3">
    <source>
        <dbReference type="ARBA" id="ARBA00022723"/>
    </source>
</evidence>
<dbReference type="GO" id="GO:0003677">
    <property type="term" value="F:DNA binding"/>
    <property type="evidence" value="ECO:0007669"/>
    <property type="project" value="TreeGrafter"/>
</dbReference>
<feature type="compositionally biased region" description="Basic and acidic residues" evidence="14">
    <location>
        <begin position="577"/>
        <end position="586"/>
    </location>
</feature>
<proteinExistence type="predicted"/>
<protein>
    <recommendedName>
        <fullName evidence="11">Bromodomain adjacent to zinc finger domain protein 1A</fullName>
    </recommendedName>
</protein>
<dbReference type="InterPro" id="IPR036427">
    <property type="entry name" value="Bromodomain-like_sf"/>
</dbReference>
<dbReference type="PROSITE" id="PS50016">
    <property type="entry name" value="ZF_PHD_2"/>
    <property type="match status" value="2"/>
</dbReference>
<keyword evidence="8 12" id="KW-0103">Bromodomain</keyword>
<dbReference type="Proteomes" id="UP000291343">
    <property type="component" value="Unassembled WGS sequence"/>
</dbReference>
<dbReference type="InterPro" id="IPR013083">
    <property type="entry name" value="Znf_RING/FYVE/PHD"/>
</dbReference>
<feature type="domain" description="PHD-type" evidence="16">
    <location>
        <begin position="402"/>
        <end position="452"/>
    </location>
</feature>
<dbReference type="Gene3D" id="1.20.920.10">
    <property type="entry name" value="Bromodomain-like"/>
    <property type="match status" value="1"/>
</dbReference>
<accession>A0A482XI23</accession>
<dbReference type="GO" id="GO:0008623">
    <property type="term" value="C:CHRAC"/>
    <property type="evidence" value="ECO:0007669"/>
    <property type="project" value="TreeGrafter"/>
</dbReference>
<dbReference type="InterPro" id="IPR001965">
    <property type="entry name" value="Znf_PHD"/>
</dbReference>
<dbReference type="SUPFAM" id="SSF47370">
    <property type="entry name" value="Bromodomain"/>
    <property type="match status" value="1"/>
</dbReference>
<evidence type="ECO:0000313" key="17">
    <source>
        <dbReference type="EMBL" id="RZF44988.1"/>
    </source>
</evidence>
<dbReference type="PANTHER" id="PTHR46510:SF1">
    <property type="entry name" value="BROMODOMAIN ADJACENT TO ZINC FINGER DOMAIN PROTEIN 1A"/>
    <property type="match status" value="1"/>
</dbReference>
<dbReference type="InterPro" id="IPR001487">
    <property type="entry name" value="Bromodomain"/>
</dbReference>
<dbReference type="SUPFAM" id="SSF57903">
    <property type="entry name" value="FYVE/PHD zinc finger"/>
    <property type="match status" value="2"/>
</dbReference>
<dbReference type="GO" id="GO:0031445">
    <property type="term" value="P:regulation of heterochromatin formation"/>
    <property type="evidence" value="ECO:0007669"/>
    <property type="project" value="TreeGrafter"/>
</dbReference>
<evidence type="ECO:0000256" key="11">
    <source>
        <dbReference type="ARBA" id="ARBA00068253"/>
    </source>
</evidence>
<dbReference type="GO" id="GO:0006338">
    <property type="term" value="P:chromatin remodeling"/>
    <property type="evidence" value="ECO:0007669"/>
    <property type="project" value="InterPro"/>
</dbReference>
<dbReference type="InterPro" id="IPR019787">
    <property type="entry name" value="Znf_PHD-finger"/>
</dbReference>
<dbReference type="PROSITE" id="PS01359">
    <property type="entry name" value="ZF_PHD_1"/>
    <property type="match status" value="1"/>
</dbReference>
<evidence type="ECO:0000259" key="15">
    <source>
        <dbReference type="PROSITE" id="PS50014"/>
    </source>
</evidence>
<dbReference type="Pfam" id="PF00439">
    <property type="entry name" value="Bromodomain"/>
    <property type="match status" value="1"/>
</dbReference>
<keyword evidence="18" id="KW-1185">Reference proteome</keyword>
<dbReference type="InterPro" id="IPR019786">
    <property type="entry name" value="Zinc_finger_PHD-type_CS"/>
</dbReference>
<evidence type="ECO:0000256" key="9">
    <source>
        <dbReference type="ARBA" id="ARBA00023163"/>
    </source>
</evidence>
<sequence>MDRAFRRYWIFYSTPGLYVEDNEPFPGTCVPRDVIDSLSPDSPLKYVRRLFDEGSDKENLAGSKANSRSSATTATVVSCSPSKKLLVEKNGDAVAPLAATAGVKVEEEPDKLGLVCTGDAVLCPIHGASRPASWSFYRDEADLNALIDSLSKYGVRESHLRKELIKNKQRILDSVKRCPHSKLNPSVPEDPEQIEIKKSTKSGPKYLNPHLDFPPDTPIDEILISSLIYMILETEDKIYAGHIGTLKVKDRAAWRDALNEKSYDRQCDELSWGPKKEKNLTEVPSDESDDKKEAANSMSQSSSASDNIERLMRTDVESPKKEVFDLACAILQIEQAIEHRFLKKPFGVADCKEKEKEKAEVDGYKLRERWELSLMASCSISQLFVHIYSLDNHIAWSRSALKASCRICRRVSNPESMLLCDMCNKGHHMYCLKPPLKKVPEGDWFCPSCCPKPSPVKRSRKEKMDVDESDTEDCKMLGRCKTCKSEGELVVCDSCESGWHLDCINPPLRKHPRSKWTCSNCRHTSKRDEVSVSPGEAERSSRRRCAKAATAKISHFAKQLRTQAWDESGSSALEDDERGRDDDMTRRRSSRRSLESSSAAAAAEANSCSVLRSDLPLDNAALQEMLDALMHHKDAWPFLRPVPDYRHYQGKPMDFGTIKHKLNMLEYSKNSQVIADALLVFDNCYTYNQPESEVFKAGERLQKMFEKLCSERKMNIDVDYEVRPPNQKKPKLM</sequence>
<evidence type="ECO:0000256" key="13">
    <source>
        <dbReference type="PROSITE-ProRule" id="PRU00146"/>
    </source>
</evidence>
<dbReference type="GO" id="GO:0045740">
    <property type="term" value="P:positive regulation of DNA replication"/>
    <property type="evidence" value="ECO:0007669"/>
    <property type="project" value="TreeGrafter"/>
</dbReference>
<name>A0A482XI23_LAOST</name>
<dbReference type="AlphaFoldDB" id="A0A482XI23"/>
<dbReference type="InterPro" id="IPR011011">
    <property type="entry name" value="Znf_FYVE_PHD"/>
</dbReference>
<gene>
    <name evidence="17" type="ORF">LSTR_LSTR001949</name>
</gene>
<dbReference type="PROSITE" id="PS50014">
    <property type="entry name" value="BROMODOMAIN_2"/>
    <property type="match status" value="1"/>
</dbReference>
<evidence type="ECO:0000256" key="2">
    <source>
        <dbReference type="ARBA" id="ARBA00022553"/>
    </source>
</evidence>
<feature type="region of interest" description="Disordered" evidence="14">
    <location>
        <begin position="274"/>
        <end position="309"/>
    </location>
</feature>
<dbReference type="EMBL" id="QKKF02010000">
    <property type="protein sequence ID" value="RZF44988.1"/>
    <property type="molecule type" value="Genomic_DNA"/>
</dbReference>
<keyword evidence="5" id="KW-0862">Zinc</keyword>
<dbReference type="OrthoDB" id="332390at2759"/>
<evidence type="ECO:0000256" key="4">
    <source>
        <dbReference type="ARBA" id="ARBA00022771"/>
    </source>
</evidence>
<feature type="domain" description="PHD-type" evidence="16">
    <location>
        <begin position="477"/>
        <end position="524"/>
    </location>
</feature>
<dbReference type="STRING" id="195883.A0A482XI23"/>
<evidence type="ECO:0000256" key="1">
    <source>
        <dbReference type="ARBA" id="ARBA00004123"/>
    </source>
</evidence>
<evidence type="ECO:0000256" key="6">
    <source>
        <dbReference type="ARBA" id="ARBA00023015"/>
    </source>
</evidence>
<reference evidence="17 18" key="1">
    <citation type="journal article" date="2017" name="Gigascience">
        <title>Genome sequence of the small brown planthopper, Laodelphax striatellus.</title>
        <authorList>
            <person name="Zhu J."/>
            <person name="Jiang F."/>
            <person name="Wang X."/>
            <person name="Yang P."/>
            <person name="Bao Y."/>
            <person name="Zhao W."/>
            <person name="Wang W."/>
            <person name="Lu H."/>
            <person name="Wang Q."/>
            <person name="Cui N."/>
            <person name="Li J."/>
            <person name="Chen X."/>
            <person name="Luo L."/>
            <person name="Yu J."/>
            <person name="Kang L."/>
            <person name="Cui F."/>
        </authorList>
    </citation>
    <scope>NUCLEOTIDE SEQUENCE [LARGE SCALE GENOMIC DNA]</scope>
    <source>
        <strain evidence="17">Lst14</strain>
    </source>
</reference>
<dbReference type="InParanoid" id="A0A482XI23"/>
<evidence type="ECO:0000313" key="18">
    <source>
        <dbReference type="Proteomes" id="UP000291343"/>
    </source>
</evidence>
<feature type="domain" description="Bromo" evidence="15">
    <location>
        <begin position="642"/>
        <end position="695"/>
    </location>
</feature>
<dbReference type="GO" id="GO:0000228">
    <property type="term" value="C:nuclear chromosome"/>
    <property type="evidence" value="ECO:0007669"/>
    <property type="project" value="TreeGrafter"/>
</dbReference>
<dbReference type="FunFam" id="3.30.40.10:FF:000300">
    <property type="entry name" value="Bromodomain adjacent to zinc finger domain protein 1A"/>
    <property type="match status" value="1"/>
</dbReference>
<evidence type="ECO:0000256" key="5">
    <source>
        <dbReference type="ARBA" id="ARBA00022833"/>
    </source>
</evidence>
<organism evidence="17 18">
    <name type="scientific">Laodelphax striatellus</name>
    <name type="common">Small brown planthopper</name>
    <name type="synonym">Delphax striatella</name>
    <dbReference type="NCBI Taxonomy" id="195883"/>
    <lineage>
        <taxon>Eukaryota</taxon>
        <taxon>Metazoa</taxon>
        <taxon>Ecdysozoa</taxon>
        <taxon>Arthropoda</taxon>
        <taxon>Hexapoda</taxon>
        <taxon>Insecta</taxon>
        <taxon>Pterygota</taxon>
        <taxon>Neoptera</taxon>
        <taxon>Paraneoptera</taxon>
        <taxon>Hemiptera</taxon>
        <taxon>Auchenorrhyncha</taxon>
        <taxon>Fulgoroidea</taxon>
        <taxon>Delphacidae</taxon>
        <taxon>Criomorphinae</taxon>
        <taxon>Laodelphax</taxon>
    </lineage>
</organism>
<dbReference type="SMART" id="SM00249">
    <property type="entry name" value="PHD"/>
    <property type="match status" value="2"/>
</dbReference>
<dbReference type="FunCoup" id="A0A482XI23">
    <property type="interactions" value="1236"/>
</dbReference>
<keyword evidence="9" id="KW-0804">Transcription</keyword>
<evidence type="ECO:0000256" key="12">
    <source>
        <dbReference type="PROSITE-ProRule" id="PRU00035"/>
    </source>
</evidence>
<dbReference type="PANTHER" id="PTHR46510">
    <property type="entry name" value="BROMODOMAIN ADJACENT TO ZINC FINGER DOMAIN PROTEIN 1A"/>
    <property type="match status" value="1"/>
</dbReference>
<dbReference type="PRINTS" id="PR00503">
    <property type="entry name" value="BROMODOMAIN"/>
</dbReference>
<keyword evidence="3" id="KW-0479">Metal-binding</keyword>
<keyword evidence="4 13" id="KW-0863">Zinc-finger</keyword>
<keyword evidence="7" id="KW-0175">Coiled coil</keyword>
<evidence type="ECO:0000256" key="10">
    <source>
        <dbReference type="ARBA" id="ARBA00023242"/>
    </source>
</evidence>
<dbReference type="InterPro" id="IPR047171">
    <property type="entry name" value="BAZ1A"/>
</dbReference>
<feature type="compositionally biased region" description="Low complexity" evidence="14">
    <location>
        <begin position="295"/>
        <end position="305"/>
    </location>
</feature>
<evidence type="ECO:0000259" key="16">
    <source>
        <dbReference type="PROSITE" id="PS50016"/>
    </source>
</evidence>
<dbReference type="SMART" id="SM00297">
    <property type="entry name" value="BROMO"/>
    <property type="match status" value="1"/>
</dbReference>
<evidence type="ECO:0000256" key="14">
    <source>
        <dbReference type="SAM" id="MobiDB-lite"/>
    </source>
</evidence>
<feature type="region of interest" description="Disordered" evidence="14">
    <location>
        <begin position="565"/>
        <end position="598"/>
    </location>
</feature>
<dbReference type="GO" id="GO:0006355">
    <property type="term" value="P:regulation of DNA-templated transcription"/>
    <property type="evidence" value="ECO:0007669"/>
    <property type="project" value="TreeGrafter"/>
</dbReference>
<dbReference type="Pfam" id="PF15613">
    <property type="entry name" value="WSD"/>
    <property type="match status" value="1"/>
</dbReference>
<evidence type="ECO:0000256" key="8">
    <source>
        <dbReference type="ARBA" id="ARBA00023117"/>
    </source>
</evidence>
<comment type="subcellular location">
    <subcellularLocation>
        <location evidence="1">Nucleus</location>
    </subcellularLocation>
</comment>
<dbReference type="InterPro" id="IPR028941">
    <property type="entry name" value="WHIM2_dom"/>
</dbReference>
<keyword evidence="2" id="KW-0597">Phosphoprotein</keyword>
<dbReference type="Pfam" id="PF00628">
    <property type="entry name" value="PHD"/>
    <property type="match status" value="2"/>
</dbReference>